<accession>A0ACB9QI15</accession>
<sequence length="105" mass="11710">MGKTLEWVYILILRGQVLKNIEEAPFKVNVGLSILHAILVPGDQTNFKIEEPSGMEASRCTRMSSTSRSTDTSVRLSETRICDGSDDDGSRIVVMSEVRTLYVYP</sequence>
<proteinExistence type="predicted"/>
<organism evidence="1 2">
    <name type="scientific">Melastoma candidum</name>
    <dbReference type="NCBI Taxonomy" id="119954"/>
    <lineage>
        <taxon>Eukaryota</taxon>
        <taxon>Viridiplantae</taxon>
        <taxon>Streptophyta</taxon>
        <taxon>Embryophyta</taxon>
        <taxon>Tracheophyta</taxon>
        <taxon>Spermatophyta</taxon>
        <taxon>Magnoliopsida</taxon>
        <taxon>eudicotyledons</taxon>
        <taxon>Gunneridae</taxon>
        <taxon>Pentapetalae</taxon>
        <taxon>rosids</taxon>
        <taxon>malvids</taxon>
        <taxon>Myrtales</taxon>
        <taxon>Melastomataceae</taxon>
        <taxon>Melastomatoideae</taxon>
        <taxon>Melastomateae</taxon>
        <taxon>Melastoma</taxon>
    </lineage>
</organism>
<comment type="caution">
    <text evidence="1">The sequence shown here is derived from an EMBL/GenBank/DDBJ whole genome shotgun (WGS) entry which is preliminary data.</text>
</comment>
<gene>
    <name evidence="1" type="ORF">MLD38_020849</name>
</gene>
<dbReference type="Proteomes" id="UP001057402">
    <property type="component" value="Chromosome 6"/>
</dbReference>
<name>A0ACB9QI15_9MYRT</name>
<protein>
    <submittedName>
        <fullName evidence="1">Uncharacterized protein</fullName>
    </submittedName>
</protein>
<reference evidence="2" key="1">
    <citation type="journal article" date="2023" name="Front. Plant Sci.">
        <title>Chromosomal-level genome assembly of Melastoma candidum provides insights into trichome evolution.</title>
        <authorList>
            <person name="Zhong Y."/>
            <person name="Wu W."/>
            <person name="Sun C."/>
            <person name="Zou P."/>
            <person name="Liu Y."/>
            <person name="Dai S."/>
            <person name="Zhou R."/>
        </authorList>
    </citation>
    <scope>NUCLEOTIDE SEQUENCE [LARGE SCALE GENOMIC DNA]</scope>
</reference>
<evidence type="ECO:0000313" key="1">
    <source>
        <dbReference type="EMBL" id="KAI4364804.1"/>
    </source>
</evidence>
<dbReference type="EMBL" id="CM042885">
    <property type="protein sequence ID" value="KAI4364804.1"/>
    <property type="molecule type" value="Genomic_DNA"/>
</dbReference>
<keyword evidence="2" id="KW-1185">Reference proteome</keyword>
<evidence type="ECO:0000313" key="2">
    <source>
        <dbReference type="Proteomes" id="UP001057402"/>
    </source>
</evidence>